<name>A0A5N6SPB4_ASPPS</name>
<dbReference type="EMBL" id="ML743590">
    <property type="protein sequence ID" value="KAE8135699.1"/>
    <property type="molecule type" value="Genomic_DNA"/>
</dbReference>
<keyword evidence="1" id="KW-0472">Membrane</keyword>
<reference evidence="2 3" key="1">
    <citation type="submission" date="2019-04" db="EMBL/GenBank/DDBJ databases">
        <title>Friends and foes A comparative genomics study of 23 Aspergillus species from section Flavi.</title>
        <authorList>
            <consortium name="DOE Joint Genome Institute"/>
            <person name="Kjaerbolling I."/>
            <person name="Vesth T."/>
            <person name="Frisvad J.C."/>
            <person name="Nybo J.L."/>
            <person name="Theobald S."/>
            <person name="Kildgaard S."/>
            <person name="Isbrandt T."/>
            <person name="Kuo A."/>
            <person name="Sato A."/>
            <person name="Lyhne E.K."/>
            <person name="Kogle M.E."/>
            <person name="Wiebenga A."/>
            <person name="Kun R.S."/>
            <person name="Lubbers R.J."/>
            <person name="Makela M.R."/>
            <person name="Barry K."/>
            <person name="Chovatia M."/>
            <person name="Clum A."/>
            <person name="Daum C."/>
            <person name="Haridas S."/>
            <person name="He G."/>
            <person name="LaButti K."/>
            <person name="Lipzen A."/>
            <person name="Mondo S."/>
            <person name="Riley R."/>
            <person name="Salamov A."/>
            <person name="Simmons B.A."/>
            <person name="Magnuson J.K."/>
            <person name="Henrissat B."/>
            <person name="Mortensen U.H."/>
            <person name="Larsen T.O."/>
            <person name="Devries R.P."/>
            <person name="Grigoriev I.V."/>
            <person name="Machida M."/>
            <person name="Baker S.E."/>
            <person name="Andersen M.R."/>
        </authorList>
    </citation>
    <scope>NUCLEOTIDE SEQUENCE [LARGE SCALE GENOMIC DNA]</scope>
    <source>
        <strain evidence="2 3">CBS 117625</strain>
    </source>
</reference>
<dbReference type="Proteomes" id="UP000325672">
    <property type="component" value="Unassembled WGS sequence"/>
</dbReference>
<evidence type="ECO:0000256" key="1">
    <source>
        <dbReference type="SAM" id="Phobius"/>
    </source>
</evidence>
<keyword evidence="1" id="KW-0812">Transmembrane</keyword>
<accession>A0A5N6SPB4</accession>
<dbReference type="RefSeq" id="XP_031911762.1">
    <property type="nucleotide sequence ID" value="XM_032051284.1"/>
</dbReference>
<dbReference type="GeneID" id="43635494"/>
<evidence type="ECO:0000313" key="3">
    <source>
        <dbReference type="Proteomes" id="UP000325672"/>
    </source>
</evidence>
<keyword evidence="3" id="KW-1185">Reference proteome</keyword>
<evidence type="ECO:0000313" key="2">
    <source>
        <dbReference type="EMBL" id="KAE8135699.1"/>
    </source>
</evidence>
<protein>
    <submittedName>
        <fullName evidence="2">Uncharacterized protein</fullName>
    </submittedName>
</protein>
<proteinExistence type="predicted"/>
<organism evidence="2 3">
    <name type="scientific">Aspergillus pseudotamarii</name>
    <dbReference type="NCBI Taxonomy" id="132259"/>
    <lineage>
        <taxon>Eukaryota</taxon>
        <taxon>Fungi</taxon>
        <taxon>Dikarya</taxon>
        <taxon>Ascomycota</taxon>
        <taxon>Pezizomycotina</taxon>
        <taxon>Eurotiomycetes</taxon>
        <taxon>Eurotiomycetidae</taxon>
        <taxon>Eurotiales</taxon>
        <taxon>Aspergillaceae</taxon>
        <taxon>Aspergillus</taxon>
        <taxon>Aspergillus subgen. Circumdati</taxon>
    </lineage>
</organism>
<gene>
    <name evidence="2" type="ORF">BDV38DRAFT_130460</name>
</gene>
<sequence>MGRSALITLTRDLTGGHLSFMIGSNRVLFASVFFYLRVMVPSQAKRIKNNNNNKKKINGLKEVGETFGSKNKTKQYIYTHFHCLSTRIRRSHQSMFK</sequence>
<feature type="transmembrane region" description="Helical" evidence="1">
    <location>
        <begin position="20"/>
        <end position="40"/>
    </location>
</feature>
<keyword evidence="1" id="KW-1133">Transmembrane helix</keyword>
<dbReference type="AlphaFoldDB" id="A0A5N6SPB4"/>